<evidence type="ECO:0000313" key="1">
    <source>
        <dbReference type="EMBL" id="OTP71718.1"/>
    </source>
</evidence>
<proteinExistence type="predicted"/>
<dbReference type="Proteomes" id="UP000195221">
    <property type="component" value="Unassembled WGS sequence"/>
</dbReference>
<dbReference type="RefSeq" id="WP_256936033.1">
    <property type="nucleotide sequence ID" value="NZ_NBTZ01000100.1"/>
</dbReference>
<comment type="caution">
    <text evidence="1">The sequence shown here is derived from an EMBL/GenBank/DDBJ whole genome shotgun (WGS) entry which is preliminary data.</text>
</comment>
<sequence>MYSYEDPITMTMRELDRFKAIQCVVDGQLKRRRQPTAFGSR</sequence>
<accession>A0A242MK87</accession>
<reference evidence="1 2" key="1">
    <citation type="submission" date="2017-03" db="EMBL/GenBank/DDBJ databases">
        <title>Genome analysis of strain PAMC 26577.</title>
        <authorList>
            <person name="Oh H.-M."/>
            <person name="Yang J.-A."/>
        </authorList>
    </citation>
    <scope>NUCLEOTIDE SEQUENCE [LARGE SCALE GENOMIC DNA]</scope>
    <source>
        <strain evidence="1 2">PAMC 26577</strain>
    </source>
</reference>
<gene>
    <name evidence="1" type="ORF">PAMC26577_22435</name>
</gene>
<dbReference type="AlphaFoldDB" id="A0A242MK87"/>
<name>A0A242MK87_CABSO</name>
<dbReference type="EMBL" id="NBTZ01000100">
    <property type="protein sequence ID" value="OTP71718.1"/>
    <property type="molecule type" value="Genomic_DNA"/>
</dbReference>
<evidence type="ECO:0000313" key="2">
    <source>
        <dbReference type="Proteomes" id="UP000195221"/>
    </source>
</evidence>
<organism evidence="1 2">
    <name type="scientific">Caballeronia sordidicola</name>
    <name type="common">Burkholderia sordidicola</name>
    <dbReference type="NCBI Taxonomy" id="196367"/>
    <lineage>
        <taxon>Bacteria</taxon>
        <taxon>Pseudomonadati</taxon>
        <taxon>Pseudomonadota</taxon>
        <taxon>Betaproteobacteria</taxon>
        <taxon>Burkholderiales</taxon>
        <taxon>Burkholderiaceae</taxon>
        <taxon>Caballeronia</taxon>
    </lineage>
</organism>
<protein>
    <submittedName>
        <fullName evidence="1">Uncharacterized protein</fullName>
    </submittedName>
</protein>